<dbReference type="PROSITE" id="PS01117">
    <property type="entry name" value="HTH_MARR_1"/>
    <property type="match status" value="1"/>
</dbReference>
<gene>
    <name evidence="5" type="ORF">CFBP7129_13200</name>
</gene>
<dbReference type="Pfam" id="PF01047">
    <property type="entry name" value="MarR"/>
    <property type="match status" value="1"/>
</dbReference>
<evidence type="ECO:0000256" key="3">
    <source>
        <dbReference type="ARBA" id="ARBA00023163"/>
    </source>
</evidence>
<dbReference type="PROSITE" id="PS50995">
    <property type="entry name" value="HTH_MARR_2"/>
    <property type="match status" value="1"/>
</dbReference>
<sequence>MGGKMGFSRDESAIYLASKMAREFTMALQKRAAALGFSPGQFPILIELWHEDGLTQRQLLDRIDVEQATLANTLSRMERDGLIVRKSHPSDRRAQIIELTQRGRDLEANAIAASEATEDALLKEFRRFERQLLLEYMRRAIESAKKTK</sequence>
<dbReference type="PANTHER" id="PTHR42756:SF1">
    <property type="entry name" value="TRANSCRIPTIONAL REPRESSOR OF EMRAB OPERON"/>
    <property type="match status" value="1"/>
</dbReference>
<organism evidence="5 6">
    <name type="scientific">Agrobacterium tumefaciens</name>
    <dbReference type="NCBI Taxonomy" id="358"/>
    <lineage>
        <taxon>Bacteria</taxon>
        <taxon>Pseudomonadati</taxon>
        <taxon>Pseudomonadota</taxon>
        <taxon>Alphaproteobacteria</taxon>
        <taxon>Hyphomicrobiales</taxon>
        <taxon>Rhizobiaceae</taxon>
        <taxon>Rhizobium/Agrobacterium group</taxon>
        <taxon>Agrobacterium</taxon>
        <taxon>Agrobacterium tumefaciens complex</taxon>
    </lineage>
</organism>
<dbReference type="GO" id="GO:0003700">
    <property type="term" value="F:DNA-binding transcription factor activity"/>
    <property type="evidence" value="ECO:0007669"/>
    <property type="project" value="InterPro"/>
</dbReference>
<dbReference type="EMBL" id="CP039922">
    <property type="protein sequence ID" value="QCL95050.1"/>
    <property type="molecule type" value="Genomic_DNA"/>
</dbReference>
<dbReference type="InterPro" id="IPR023187">
    <property type="entry name" value="Tscrpt_reg_MarR-type_CS"/>
</dbReference>
<protein>
    <submittedName>
        <fullName evidence="5">MarR family transcriptional regulator</fullName>
    </submittedName>
</protein>
<evidence type="ECO:0000256" key="1">
    <source>
        <dbReference type="ARBA" id="ARBA00023015"/>
    </source>
</evidence>
<feature type="domain" description="HTH marR-type" evidence="4">
    <location>
        <begin position="10"/>
        <end position="142"/>
    </location>
</feature>
<evidence type="ECO:0000313" key="6">
    <source>
        <dbReference type="Proteomes" id="UP000298649"/>
    </source>
</evidence>
<name>A0A4D7YXR7_AGRTU</name>
<dbReference type="SMART" id="SM00347">
    <property type="entry name" value="HTH_MARR"/>
    <property type="match status" value="1"/>
</dbReference>
<keyword evidence="1" id="KW-0805">Transcription regulation</keyword>
<evidence type="ECO:0000259" key="4">
    <source>
        <dbReference type="PROSITE" id="PS50995"/>
    </source>
</evidence>
<dbReference type="InterPro" id="IPR000835">
    <property type="entry name" value="HTH_MarR-typ"/>
</dbReference>
<dbReference type="AlphaFoldDB" id="A0A4D7YXR7"/>
<dbReference type="Gene3D" id="1.10.10.10">
    <property type="entry name" value="Winged helix-like DNA-binding domain superfamily/Winged helix DNA-binding domain"/>
    <property type="match status" value="1"/>
</dbReference>
<dbReference type="GO" id="GO:0003677">
    <property type="term" value="F:DNA binding"/>
    <property type="evidence" value="ECO:0007669"/>
    <property type="project" value="UniProtKB-KW"/>
</dbReference>
<evidence type="ECO:0000313" key="5">
    <source>
        <dbReference type="EMBL" id="QCL95050.1"/>
    </source>
</evidence>
<keyword evidence="2" id="KW-0238">DNA-binding</keyword>
<accession>A0A4D7YXR7</accession>
<dbReference type="InterPro" id="IPR036388">
    <property type="entry name" value="WH-like_DNA-bd_sf"/>
</dbReference>
<reference evidence="5 6" key="1">
    <citation type="submission" date="2019-04" db="EMBL/GenBank/DDBJ databases">
        <title>Complete genome sequence of Agrobacterium tumefaciens CFBP7129.</title>
        <authorList>
            <person name="Haryono M."/>
            <person name="Lin Y.-C."/>
            <person name="Lai E.-M."/>
            <person name="Kuo C.-H."/>
        </authorList>
    </citation>
    <scope>NUCLEOTIDE SEQUENCE [LARGE SCALE GENOMIC DNA]</scope>
    <source>
        <strain evidence="5 6">CFBP7129</strain>
    </source>
</reference>
<proteinExistence type="predicted"/>
<evidence type="ECO:0000256" key="2">
    <source>
        <dbReference type="ARBA" id="ARBA00023125"/>
    </source>
</evidence>
<dbReference type="Proteomes" id="UP000298649">
    <property type="component" value="Chromosome circular"/>
</dbReference>
<dbReference type="SUPFAM" id="SSF46785">
    <property type="entry name" value="Winged helix' DNA-binding domain"/>
    <property type="match status" value="1"/>
</dbReference>
<dbReference type="PANTHER" id="PTHR42756">
    <property type="entry name" value="TRANSCRIPTIONAL REGULATOR, MARR"/>
    <property type="match status" value="1"/>
</dbReference>
<dbReference type="InterPro" id="IPR036390">
    <property type="entry name" value="WH_DNA-bd_sf"/>
</dbReference>
<keyword evidence="3" id="KW-0804">Transcription</keyword>
<dbReference type="PRINTS" id="PR00598">
    <property type="entry name" value="HTHMARR"/>
</dbReference>